<keyword evidence="1 8" id="KW-0808">Transferase</keyword>
<feature type="binding site" evidence="5">
    <location>
        <position position="53"/>
    </location>
    <ligand>
        <name>ATP</name>
        <dbReference type="ChEBI" id="CHEBI:30616"/>
    </ligand>
</feature>
<protein>
    <submittedName>
        <fullName evidence="8">Serine/threonine-protein kinase PknB</fullName>
        <ecNumber evidence="8">2.7.11.1</ecNumber>
    </submittedName>
</protein>
<dbReference type="InterPro" id="IPR011009">
    <property type="entry name" value="Kinase-like_dom_sf"/>
</dbReference>
<evidence type="ECO:0000256" key="2">
    <source>
        <dbReference type="ARBA" id="ARBA00022741"/>
    </source>
</evidence>
<evidence type="ECO:0000256" key="4">
    <source>
        <dbReference type="ARBA" id="ARBA00022840"/>
    </source>
</evidence>
<keyword evidence="4 5" id="KW-0067">ATP-binding</keyword>
<dbReference type="PANTHER" id="PTHR43289:SF34">
    <property type="entry name" value="SERINE_THREONINE-PROTEIN KINASE YBDM-RELATED"/>
    <property type="match status" value="1"/>
</dbReference>
<evidence type="ECO:0000313" key="8">
    <source>
        <dbReference type="EMBL" id="TWU04015.1"/>
    </source>
</evidence>
<dbReference type="RefSeq" id="WP_146576414.1">
    <property type="nucleotide sequence ID" value="NZ_SJPM01000001.1"/>
</dbReference>
<keyword evidence="3 8" id="KW-0418">Kinase</keyword>
<evidence type="ECO:0000259" key="7">
    <source>
        <dbReference type="PROSITE" id="PS50011"/>
    </source>
</evidence>
<feature type="domain" description="Protein kinase" evidence="7">
    <location>
        <begin position="24"/>
        <end position="291"/>
    </location>
</feature>
<dbReference type="EMBL" id="SJPM01000001">
    <property type="protein sequence ID" value="TWU04015.1"/>
    <property type="molecule type" value="Genomic_DNA"/>
</dbReference>
<accession>A0A5C6AVG1</accession>
<dbReference type="Proteomes" id="UP000316213">
    <property type="component" value="Unassembled WGS sequence"/>
</dbReference>
<dbReference type="PROSITE" id="PS00107">
    <property type="entry name" value="PROTEIN_KINASE_ATP"/>
    <property type="match status" value="1"/>
</dbReference>
<dbReference type="Gene3D" id="3.30.200.20">
    <property type="entry name" value="Phosphorylase Kinase, domain 1"/>
    <property type="match status" value="1"/>
</dbReference>
<dbReference type="Gene3D" id="1.10.510.10">
    <property type="entry name" value="Transferase(Phosphotransferase) domain 1"/>
    <property type="match status" value="1"/>
</dbReference>
<feature type="transmembrane region" description="Helical" evidence="6">
    <location>
        <begin position="359"/>
        <end position="379"/>
    </location>
</feature>
<evidence type="ECO:0000256" key="3">
    <source>
        <dbReference type="ARBA" id="ARBA00022777"/>
    </source>
</evidence>
<evidence type="ECO:0000256" key="5">
    <source>
        <dbReference type="PROSITE-ProRule" id="PRU10141"/>
    </source>
</evidence>
<dbReference type="Pfam" id="PF00069">
    <property type="entry name" value="Pkinase"/>
    <property type="match status" value="1"/>
</dbReference>
<dbReference type="PANTHER" id="PTHR43289">
    <property type="entry name" value="MITOGEN-ACTIVATED PROTEIN KINASE KINASE KINASE 20-RELATED"/>
    <property type="match status" value="1"/>
</dbReference>
<feature type="transmembrane region" description="Helical" evidence="6">
    <location>
        <begin position="391"/>
        <end position="411"/>
    </location>
</feature>
<dbReference type="AlphaFoldDB" id="A0A5C6AVG1"/>
<name>A0A5C6AVG1_9BACT</name>
<dbReference type="SUPFAM" id="SSF56112">
    <property type="entry name" value="Protein kinase-like (PK-like)"/>
    <property type="match status" value="1"/>
</dbReference>
<evidence type="ECO:0000313" key="9">
    <source>
        <dbReference type="Proteomes" id="UP000316213"/>
    </source>
</evidence>
<keyword evidence="6" id="KW-0812">Transmembrane</keyword>
<dbReference type="CDD" id="cd14014">
    <property type="entry name" value="STKc_PknB_like"/>
    <property type="match status" value="1"/>
</dbReference>
<feature type="transmembrane region" description="Helical" evidence="6">
    <location>
        <begin position="320"/>
        <end position="344"/>
    </location>
</feature>
<dbReference type="GO" id="GO:0005524">
    <property type="term" value="F:ATP binding"/>
    <property type="evidence" value="ECO:0007669"/>
    <property type="project" value="UniProtKB-UniRule"/>
</dbReference>
<dbReference type="PROSITE" id="PS50011">
    <property type="entry name" value="PROTEIN_KINASE_DOM"/>
    <property type="match status" value="1"/>
</dbReference>
<keyword evidence="6" id="KW-1133">Transmembrane helix</keyword>
<dbReference type="InterPro" id="IPR008271">
    <property type="entry name" value="Ser/Thr_kinase_AS"/>
</dbReference>
<feature type="transmembrane region" description="Helical" evidence="6">
    <location>
        <begin position="423"/>
        <end position="446"/>
    </location>
</feature>
<proteinExistence type="predicted"/>
<keyword evidence="2 5" id="KW-0547">Nucleotide-binding</keyword>
<dbReference type="InterPro" id="IPR000719">
    <property type="entry name" value="Prot_kinase_dom"/>
</dbReference>
<comment type="caution">
    <text evidence="8">The sequence shown here is derived from an EMBL/GenBank/DDBJ whole genome shotgun (WGS) entry which is preliminary data.</text>
</comment>
<evidence type="ECO:0000256" key="1">
    <source>
        <dbReference type="ARBA" id="ARBA00022679"/>
    </source>
</evidence>
<dbReference type="EC" id="2.7.11.1" evidence="8"/>
<evidence type="ECO:0000256" key="6">
    <source>
        <dbReference type="SAM" id="Phobius"/>
    </source>
</evidence>
<sequence length="461" mass="51293">MADTPVSAEGALPSELNPVTLGRYELVGEIGRGGYGIVFRAVDTALGREVALKIARPEVVNDAAGLERFKKEARAAATLNHPGIVPVFDCGEIDSFHFYVMPLIDGEHLGRWFQNQALPLSEDLVAELIRDLAVSLHHGHVNGVVHRDVKPPNILMTRQSETDRWTPLLLDFGLCGDLDRSMCTTSFLAGTPKYMSPEQARFGKRRISAASDIYSLGVVLYELLTGTTPHQPTSVPDAVMMLHTRRVTTPRDYRSDLSEGLETICLKCLRKDPDRRYESAKQLADDLSGFLENRPIKARHETWWERLDFEIRYGDWEPRLGWGVIALNVTTFAWAAIGAAAIAWRFPDSQGVTNGIRELATFLTAVALPLHLGGIYCGTRMVRRAIGFRRLAGFAALSAVWAAMQWSQFFSNQSPLQIYSGQAFAQVMVFLMISSSFTLQTMMLAFGARAAWCREQITEDP</sequence>
<reference evidence="8 9" key="1">
    <citation type="submission" date="2019-02" db="EMBL/GenBank/DDBJ databases">
        <title>Deep-cultivation of Planctomycetes and their phenomic and genomic characterization uncovers novel biology.</title>
        <authorList>
            <person name="Wiegand S."/>
            <person name="Jogler M."/>
            <person name="Boedeker C."/>
            <person name="Pinto D."/>
            <person name="Vollmers J."/>
            <person name="Rivas-Marin E."/>
            <person name="Kohn T."/>
            <person name="Peeters S.H."/>
            <person name="Heuer A."/>
            <person name="Rast P."/>
            <person name="Oberbeckmann S."/>
            <person name="Bunk B."/>
            <person name="Jeske O."/>
            <person name="Meyerdierks A."/>
            <person name="Storesund J.E."/>
            <person name="Kallscheuer N."/>
            <person name="Luecker S."/>
            <person name="Lage O.M."/>
            <person name="Pohl T."/>
            <person name="Merkel B.J."/>
            <person name="Hornburger P."/>
            <person name="Mueller R.-W."/>
            <person name="Bruemmer F."/>
            <person name="Labrenz M."/>
            <person name="Spormann A.M."/>
            <person name="Op Den Camp H."/>
            <person name="Overmann J."/>
            <person name="Amann R."/>
            <person name="Jetten M.S.M."/>
            <person name="Mascher T."/>
            <person name="Medema M.H."/>
            <person name="Devos D.P."/>
            <person name="Kaster A.-K."/>
            <person name="Ovreas L."/>
            <person name="Rohde M."/>
            <person name="Galperin M.Y."/>
            <person name="Jogler C."/>
        </authorList>
    </citation>
    <scope>NUCLEOTIDE SEQUENCE [LARGE SCALE GENOMIC DNA]</scope>
    <source>
        <strain evidence="8 9">Pla100</strain>
    </source>
</reference>
<dbReference type="OrthoDB" id="6111975at2"/>
<gene>
    <name evidence="8" type="primary">pknB_5</name>
    <name evidence="8" type="ORF">Pla100_09510</name>
</gene>
<keyword evidence="9" id="KW-1185">Reference proteome</keyword>
<dbReference type="InterPro" id="IPR017441">
    <property type="entry name" value="Protein_kinase_ATP_BS"/>
</dbReference>
<keyword evidence="6" id="KW-0472">Membrane</keyword>
<dbReference type="PROSITE" id="PS00108">
    <property type="entry name" value="PROTEIN_KINASE_ST"/>
    <property type="match status" value="1"/>
</dbReference>
<dbReference type="GO" id="GO:0004674">
    <property type="term" value="F:protein serine/threonine kinase activity"/>
    <property type="evidence" value="ECO:0007669"/>
    <property type="project" value="UniProtKB-EC"/>
</dbReference>
<dbReference type="SMART" id="SM00220">
    <property type="entry name" value="S_TKc"/>
    <property type="match status" value="1"/>
</dbReference>
<organism evidence="8 9">
    <name type="scientific">Neorhodopirellula pilleata</name>
    <dbReference type="NCBI Taxonomy" id="2714738"/>
    <lineage>
        <taxon>Bacteria</taxon>
        <taxon>Pseudomonadati</taxon>
        <taxon>Planctomycetota</taxon>
        <taxon>Planctomycetia</taxon>
        <taxon>Pirellulales</taxon>
        <taxon>Pirellulaceae</taxon>
        <taxon>Neorhodopirellula</taxon>
    </lineage>
</organism>